<dbReference type="InterPro" id="IPR000182">
    <property type="entry name" value="GNAT_dom"/>
</dbReference>
<dbReference type="PANTHER" id="PTHR42793:SF1">
    <property type="entry name" value="PEPTIDYL-LYSINE N-ACETYLTRANSFERASE PATZ"/>
    <property type="match status" value="1"/>
</dbReference>
<comment type="caution">
    <text evidence="2">The sequence shown here is derived from an EMBL/GenBank/DDBJ whole genome shotgun (WGS) entry which is preliminary data.</text>
</comment>
<dbReference type="Proteomes" id="UP001596540">
    <property type="component" value="Unassembled WGS sequence"/>
</dbReference>
<dbReference type="SUPFAM" id="SSF51735">
    <property type="entry name" value="NAD(P)-binding Rossmann-fold domains"/>
    <property type="match status" value="1"/>
</dbReference>
<dbReference type="Gene3D" id="3.30.1490.20">
    <property type="entry name" value="ATP-grasp fold, A domain"/>
    <property type="match status" value="1"/>
</dbReference>
<dbReference type="Gene3D" id="3.40.50.261">
    <property type="entry name" value="Succinyl-CoA synthetase domains"/>
    <property type="match status" value="2"/>
</dbReference>
<dbReference type="GO" id="GO:0016746">
    <property type="term" value="F:acyltransferase activity"/>
    <property type="evidence" value="ECO:0007669"/>
    <property type="project" value="UniProtKB-KW"/>
</dbReference>
<dbReference type="InterPro" id="IPR032875">
    <property type="entry name" value="Succ_CoA_lig_flav_dom"/>
</dbReference>
<dbReference type="InterPro" id="IPR036291">
    <property type="entry name" value="NAD(P)-bd_dom_sf"/>
</dbReference>
<dbReference type="Gene3D" id="3.40.630.30">
    <property type="match status" value="1"/>
</dbReference>
<dbReference type="Pfam" id="PF13607">
    <property type="entry name" value="Succ_CoA_lig"/>
    <property type="match status" value="1"/>
</dbReference>
<dbReference type="SUPFAM" id="SSF52210">
    <property type="entry name" value="Succinyl-CoA synthetase domains"/>
    <property type="match status" value="2"/>
</dbReference>
<dbReference type="InterPro" id="IPR043938">
    <property type="entry name" value="Ligase_CoA_dom"/>
</dbReference>
<dbReference type="InterPro" id="IPR016181">
    <property type="entry name" value="Acyl_CoA_acyltransferase"/>
</dbReference>
<accession>A0ABW2KP36</accession>
<protein>
    <submittedName>
        <fullName evidence="2">GNAT family N-acetyltransferase</fullName>
        <ecNumber evidence="2">2.3.1.-</ecNumber>
    </submittedName>
</protein>
<proteinExistence type="predicted"/>
<dbReference type="Pfam" id="PF13380">
    <property type="entry name" value="CoA_binding_2"/>
    <property type="match status" value="1"/>
</dbReference>
<feature type="domain" description="N-acetyltransferase" evidence="1">
    <location>
        <begin position="20"/>
        <end position="173"/>
    </location>
</feature>
<dbReference type="EC" id="2.3.1.-" evidence="2"/>
<evidence type="ECO:0000313" key="2">
    <source>
        <dbReference type="EMBL" id="MFC7331100.1"/>
    </source>
</evidence>
<dbReference type="InterPro" id="IPR016102">
    <property type="entry name" value="Succinyl-CoA_synth-like"/>
</dbReference>
<dbReference type="SUPFAM" id="SSF56059">
    <property type="entry name" value="Glutathione synthetase ATP-binding domain-like"/>
    <property type="match status" value="1"/>
</dbReference>
<dbReference type="EMBL" id="JBHTBH010000015">
    <property type="protein sequence ID" value="MFC7331100.1"/>
    <property type="molecule type" value="Genomic_DNA"/>
</dbReference>
<dbReference type="InterPro" id="IPR013815">
    <property type="entry name" value="ATP_grasp_subdomain_1"/>
</dbReference>
<keyword evidence="2" id="KW-0808">Transferase</keyword>
<keyword evidence="3" id="KW-1185">Reference proteome</keyword>
<dbReference type="Pfam" id="PF13549">
    <property type="entry name" value="ATP-grasp_5"/>
    <property type="match status" value="1"/>
</dbReference>
<sequence length="882" mass="91897">MTVHADTGQMHALLTDGGIVRLRPATPADTAEVRRMHRTMSAENRRMRFFVPGPRAGDEVAERLCRPPDSAHAALVAILADEIVGVAGYERAGEEPTAEISLAVADHVHGRGVGTLLLEHLASHARRSGIAAFSAQVLLGNHAMLRVFADAGLPLHRRPAAGVVDIDIPLTMDDRYLAAVGERESRAERESLNRVLRPSSVAVAGVTRRAVSVGNAVVRNILGAGYTGHLHLVHPRTADVAGVAAYPSAADLPEAPDLVVVAVPAAAVTGVARACGERGAGGLVVLSAGLTPALQRELLETCRTHGMRLVGPNCFGVANLDPGVRLQATFSAHRPRPGRACVIAQSGGVGITLMEHLSRLEVGVSTFASVGDRLDVSSNDLLAWAESDPGTRMAVVHVESFGNPRKFSRIARRVSREMPVLAMLTGRTTAGRRAAAAHTGGASVPELAGTALFRQAGLTPARSVTEMVEAAAMLAHQPLPAGPRVAVVTNTAGTGVLTADACGDAGLEVPELGIGLRRRLAELLPPGSGCANPVDTTPQVRTEQVRACVEAVAASPEVDAVVVVVVPTALADPAPMVAADTAGKPLLAVVPEQAEAVTVLPAGDRAVPSFGAPESAATALGHAWARTRWLARPSGTVPAFPGVDVEDARAVLHGFLAERPGGWLPLDRALRLLDGYGIATAPWRAVRSAEEAIDAFDALGGRVAVKGDTAGLAHRRAAGALRLDLDRPEGVRAAYRAMAERFPTVVVQAMAPREFETRLGVIHQPDLGPLVVFGLGGSYADALDVRVARLTPLTDVDAAELVREVRAAAALGSPPGERRVDLPALQDAALRVSRLAGDLPEVAELDVNPVSVGARGAVALDARVRVSARPESDPYLRVLGSF</sequence>
<dbReference type="RefSeq" id="WP_379873737.1">
    <property type="nucleotide sequence ID" value="NZ_JBHTBH010000015.1"/>
</dbReference>
<dbReference type="Pfam" id="PF19045">
    <property type="entry name" value="Ligase_CoA_2"/>
    <property type="match status" value="1"/>
</dbReference>
<keyword evidence="2" id="KW-0012">Acyltransferase</keyword>
<organism evidence="2 3">
    <name type="scientific">Marinactinospora rubrisoli</name>
    <dbReference type="NCBI Taxonomy" id="2715399"/>
    <lineage>
        <taxon>Bacteria</taxon>
        <taxon>Bacillati</taxon>
        <taxon>Actinomycetota</taxon>
        <taxon>Actinomycetes</taxon>
        <taxon>Streptosporangiales</taxon>
        <taxon>Nocardiopsidaceae</taxon>
        <taxon>Marinactinospora</taxon>
    </lineage>
</organism>
<dbReference type="Gene3D" id="3.30.470.20">
    <property type="entry name" value="ATP-grasp fold, B domain"/>
    <property type="match status" value="1"/>
</dbReference>
<gene>
    <name evidence="2" type="ORF">ACFQRF_25510</name>
</gene>
<dbReference type="CDD" id="cd04301">
    <property type="entry name" value="NAT_SF"/>
    <property type="match status" value="1"/>
</dbReference>
<dbReference type="PANTHER" id="PTHR42793">
    <property type="entry name" value="COA BINDING DOMAIN CONTAINING PROTEIN"/>
    <property type="match status" value="1"/>
</dbReference>
<evidence type="ECO:0000259" key="1">
    <source>
        <dbReference type="PROSITE" id="PS51186"/>
    </source>
</evidence>
<name>A0ABW2KP36_9ACTN</name>
<evidence type="ECO:0000313" key="3">
    <source>
        <dbReference type="Proteomes" id="UP001596540"/>
    </source>
</evidence>
<dbReference type="SUPFAM" id="SSF55729">
    <property type="entry name" value="Acyl-CoA N-acyltransferases (Nat)"/>
    <property type="match status" value="1"/>
</dbReference>
<dbReference type="SMART" id="SM00881">
    <property type="entry name" value="CoA_binding"/>
    <property type="match status" value="1"/>
</dbReference>
<dbReference type="Gene3D" id="3.40.50.720">
    <property type="entry name" value="NAD(P)-binding Rossmann-like Domain"/>
    <property type="match status" value="1"/>
</dbReference>
<dbReference type="Pfam" id="PF00583">
    <property type="entry name" value="Acetyltransf_1"/>
    <property type="match status" value="1"/>
</dbReference>
<dbReference type="InterPro" id="IPR003781">
    <property type="entry name" value="CoA-bd"/>
</dbReference>
<reference evidence="3" key="1">
    <citation type="journal article" date="2019" name="Int. J. Syst. Evol. Microbiol.">
        <title>The Global Catalogue of Microorganisms (GCM) 10K type strain sequencing project: providing services to taxonomists for standard genome sequencing and annotation.</title>
        <authorList>
            <consortium name="The Broad Institute Genomics Platform"/>
            <consortium name="The Broad Institute Genome Sequencing Center for Infectious Disease"/>
            <person name="Wu L."/>
            <person name="Ma J."/>
        </authorList>
    </citation>
    <scope>NUCLEOTIDE SEQUENCE [LARGE SCALE GENOMIC DNA]</scope>
    <source>
        <strain evidence="3">CGMCC 4.7382</strain>
    </source>
</reference>
<dbReference type="PROSITE" id="PS51186">
    <property type="entry name" value="GNAT"/>
    <property type="match status" value="1"/>
</dbReference>